<sequence length="270" mass="29931">MTSATVDFWNSVGFRQPSVAGVELMEALQPFIKSASSVDYQNTLSFSPPSTSYPYPSTSFSPYQSTTTQQQFGSYPGTQITPTENHFTHLGPKPVCMKQPGSHPKPAKLYRGVRQRHWGKWVAEIRLPRNRTRLWLGTFDAAEEAALAYDNAAYKLRGEHARLNFPQLRHNWSHSGGGAYKPLHSSVDAKLNEICQILADGKSIDGIKSRRRSPAKEKKTAAVESSDSDGVSGSSGSSPVTFPAEESMWGDLENFSPEKWPSCEIDWDCI</sequence>
<dbReference type="PRINTS" id="PR00367">
    <property type="entry name" value="ETHRSPELEMNT"/>
</dbReference>
<name>A0AAP0DHC1_9ASTR</name>
<keyword evidence="5" id="KW-0238">DNA-binding</keyword>
<dbReference type="GO" id="GO:0009873">
    <property type="term" value="P:ethylene-activated signaling pathway"/>
    <property type="evidence" value="ECO:0007669"/>
    <property type="project" value="UniProtKB-KW"/>
</dbReference>
<proteinExistence type="inferred from homology"/>
<evidence type="ECO:0000256" key="7">
    <source>
        <dbReference type="ARBA" id="ARBA00023163"/>
    </source>
</evidence>
<dbReference type="GO" id="GO:0003700">
    <property type="term" value="F:DNA-binding transcription factor activity"/>
    <property type="evidence" value="ECO:0007669"/>
    <property type="project" value="InterPro"/>
</dbReference>
<feature type="compositionally biased region" description="Basic and acidic residues" evidence="10">
    <location>
        <begin position="208"/>
        <end position="221"/>
    </location>
</feature>
<keyword evidence="2" id="KW-0936">Ethylene signaling pathway</keyword>
<dbReference type="PANTHER" id="PTHR31657">
    <property type="entry name" value="ETHYLENE-RESPONSIVE TRANSCRIPTION FACTOR ERF061"/>
    <property type="match status" value="1"/>
</dbReference>
<feature type="domain" description="AP2/ERF" evidence="11">
    <location>
        <begin position="109"/>
        <end position="166"/>
    </location>
</feature>
<dbReference type="InterPro" id="IPR036955">
    <property type="entry name" value="AP2/ERF_dom_sf"/>
</dbReference>
<keyword evidence="13" id="KW-1185">Reference proteome</keyword>
<dbReference type="InterPro" id="IPR016177">
    <property type="entry name" value="DNA-bd_dom_sf"/>
</dbReference>
<dbReference type="EMBL" id="JBCNJP010000009">
    <property type="protein sequence ID" value="KAK9073023.1"/>
    <property type="molecule type" value="Genomic_DNA"/>
</dbReference>
<dbReference type="GO" id="GO:0006952">
    <property type="term" value="P:defense response"/>
    <property type="evidence" value="ECO:0007669"/>
    <property type="project" value="UniProtKB-KW"/>
</dbReference>
<keyword evidence="7" id="KW-0804">Transcription</keyword>
<evidence type="ECO:0000256" key="5">
    <source>
        <dbReference type="ARBA" id="ARBA00023125"/>
    </source>
</evidence>
<evidence type="ECO:0000256" key="1">
    <source>
        <dbReference type="ARBA" id="ARBA00004123"/>
    </source>
</evidence>
<keyword evidence="4" id="KW-0805">Transcription regulation</keyword>
<dbReference type="InterPro" id="IPR001471">
    <property type="entry name" value="AP2/ERF_dom"/>
</dbReference>
<evidence type="ECO:0000256" key="9">
    <source>
        <dbReference type="ARBA" id="ARBA00024343"/>
    </source>
</evidence>
<gene>
    <name evidence="12" type="ORF">SSX86_007345</name>
</gene>
<evidence type="ECO:0000256" key="2">
    <source>
        <dbReference type="ARBA" id="ARBA00022745"/>
    </source>
</evidence>
<protein>
    <recommendedName>
        <fullName evidence="11">AP2/ERF domain-containing protein</fullName>
    </recommendedName>
</protein>
<dbReference type="FunFam" id="3.30.730.10:FF:000001">
    <property type="entry name" value="Ethylene-responsive transcription factor 2"/>
    <property type="match status" value="1"/>
</dbReference>
<feature type="compositionally biased region" description="Low complexity" evidence="10">
    <location>
        <begin position="228"/>
        <end position="238"/>
    </location>
</feature>
<evidence type="ECO:0000256" key="4">
    <source>
        <dbReference type="ARBA" id="ARBA00023015"/>
    </source>
</evidence>
<comment type="subcellular location">
    <subcellularLocation>
        <location evidence="1">Nucleus</location>
    </subcellularLocation>
</comment>
<reference evidence="12 13" key="1">
    <citation type="submission" date="2024-04" db="EMBL/GenBank/DDBJ databases">
        <title>The reference genome of an endangered Asteraceae, Deinandra increscens subsp. villosa, native to the Central Coast of California.</title>
        <authorList>
            <person name="Guilliams M."/>
            <person name="Hasenstab-Lehman K."/>
            <person name="Meyer R."/>
            <person name="Mcevoy S."/>
        </authorList>
    </citation>
    <scope>NUCLEOTIDE SEQUENCE [LARGE SCALE GENOMIC DNA]</scope>
    <source>
        <tissue evidence="12">Leaf</tissue>
    </source>
</reference>
<evidence type="ECO:0000313" key="13">
    <source>
        <dbReference type="Proteomes" id="UP001408789"/>
    </source>
</evidence>
<evidence type="ECO:0000256" key="3">
    <source>
        <dbReference type="ARBA" id="ARBA00022821"/>
    </source>
</evidence>
<evidence type="ECO:0000256" key="6">
    <source>
        <dbReference type="ARBA" id="ARBA00023159"/>
    </source>
</evidence>
<evidence type="ECO:0000259" key="11">
    <source>
        <dbReference type="PROSITE" id="PS51032"/>
    </source>
</evidence>
<dbReference type="SUPFAM" id="SSF54171">
    <property type="entry name" value="DNA-binding domain"/>
    <property type="match status" value="1"/>
</dbReference>
<evidence type="ECO:0000256" key="10">
    <source>
        <dbReference type="SAM" id="MobiDB-lite"/>
    </source>
</evidence>
<accession>A0AAP0DHC1</accession>
<dbReference type="Proteomes" id="UP001408789">
    <property type="component" value="Unassembled WGS sequence"/>
</dbReference>
<feature type="region of interest" description="Disordered" evidence="10">
    <location>
        <begin position="208"/>
        <end position="257"/>
    </location>
</feature>
<organism evidence="12 13">
    <name type="scientific">Deinandra increscens subsp. villosa</name>
    <dbReference type="NCBI Taxonomy" id="3103831"/>
    <lineage>
        <taxon>Eukaryota</taxon>
        <taxon>Viridiplantae</taxon>
        <taxon>Streptophyta</taxon>
        <taxon>Embryophyta</taxon>
        <taxon>Tracheophyta</taxon>
        <taxon>Spermatophyta</taxon>
        <taxon>Magnoliopsida</taxon>
        <taxon>eudicotyledons</taxon>
        <taxon>Gunneridae</taxon>
        <taxon>Pentapetalae</taxon>
        <taxon>asterids</taxon>
        <taxon>campanulids</taxon>
        <taxon>Asterales</taxon>
        <taxon>Asteraceae</taxon>
        <taxon>Asteroideae</taxon>
        <taxon>Heliantheae alliance</taxon>
        <taxon>Madieae</taxon>
        <taxon>Madiinae</taxon>
        <taxon>Deinandra</taxon>
    </lineage>
</organism>
<dbReference type="SMART" id="SM00380">
    <property type="entry name" value="AP2"/>
    <property type="match status" value="1"/>
</dbReference>
<comment type="caution">
    <text evidence="12">The sequence shown here is derived from an EMBL/GenBank/DDBJ whole genome shotgun (WGS) entry which is preliminary data.</text>
</comment>
<dbReference type="PANTHER" id="PTHR31657:SF71">
    <property type="entry name" value="DNA-BINDING DOMAIN-CONTAINING PROTEIN-RELATED"/>
    <property type="match status" value="1"/>
</dbReference>
<evidence type="ECO:0000256" key="8">
    <source>
        <dbReference type="ARBA" id="ARBA00023242"/>
    </source>
</evidence>
<comment type="similarity">
    <text evidence="9">Belongs to the AP2/ERF transcription factor family. ERF subfamily.</text>
</comment>
<dbReference type="InterPro" id="IPR051758">
    <property type="entry name" value="ERF/AP2-like"/>
</dbReference>
<keyword evidence="3" id="KW-0611">Plant defense</keyword>
<dbReference type="GO" id="GO:0005634">
    <property type="term" value="C:nucleus"/>
    <property type="evidence" value="ECO:0007669"/>
    <property type="project" value="UniProtKB-SubCell"/>
</dbReference>
<dbReference type="Pfam" id="PF00847">
    <property type="entry name" value="AP2"/>
    <property type="match status" value="1"/>
</dbReference>
<dbReference type="Gene3D" id="3.30.730.10">
    <property type="entry name" value="AP2/ERF domain"/>
    <property type="match status" value="1"/>
</dbReference>
<dbReference type="GO" id="GO:0000976">
    <property type="term" value="F:transcription cis-regulatory region binding"/>
    <property type="evidence" value="ECO:0007669"/>
    <property type="project" value="UniProtKB-ARBA"/>
</dbReference>
<keyword evidence="8" id="KW-0539">Nucleus</keyword>
<dbReference type="AlphaFoldDB" id="A0AAP0DHC1"/>
<dbReference type="CDD" id="cd00018">
    <property type="entry name" value="AP2"/>
    <property type="match status" value="1"/>
</dbReference>
<evidence type="ECO:0000313" key="12">
    <source>
        <dbReference type="EMBL" id="KAK9073023.1"/>
    </source>
</evidence>
<dbReference type="PROSITE" id="PS51032">
    <property type="entry name" value="AP2_ERF"/>
    <property type="match status" value="1"/>
</dbReference>
<keyword evidence="6" id="KW-0010">Activator</keyword>